<protein>
    <recommendedName>
        <fullName evidence="1">SH3b domain-containing protein</fullName>
    </recommendedName>
</protein>
<reference evidence="2 3" key="1">
    <citation type="submission" date="2014-03" db="EMBL/GenBank/DDBJ databases">
        <title>The draft genome sequence of Thioclava dalianensis DLFJ1-1.</title>
        <authorList>
            <person name="Lai Q."/>
            <person name="Shao Z."/>
        </authorList>
    </citation>
    <scope>NUCLEOTIDE SEQUENCE [LARGE SCALE GENOMIC DNA]</scope>
    <source>
        <strain evidence="2 3">DLFJ1-1</strain>
    </source>
</reference>
<sequence>MAKLLFTTLAGIFVVMIVFGRDMPGQKGAGQAVAETTQASARQAIDPQPAAARIPAAKKAETAILQQASFESPQSYSATPAVDSQTAATVSNTTVISSVFKTSRMPGPALSPSPEYSATAAPKIDGGSLWEVSANALNVRSGPATSHQAVDSLHRGEQVLLVAEQGGWAHVKIEGDGIDGWVSKRFLSPAR</sequence>
<dbReference type="STRING" id="1185766.SAMN05216224_102364"/>
<dbReference type="EMBL" id="JHEH01000005">
    <property type="protein sequence ID" value="KEP70487.1"/>
    <property type="molecule type" value="Genomic_DNA"/>
</dbReference>
<dbReference type="RefSeq" id="WP_051693341.1">
    <property type="nucleotide sequence ID" value="NZ_FOVB01000002.1"/>
</dbReference>
<gene>
    <name evidence="2" type="ORF">DL1_15335</name>
</gene>
<dbReference type="AlphaFoldDB" id="A0A074U731"/>
<evidence type="ECO:0000259" key="1">
    <source>
        <dbReference type="PROSITE" id="PS51781"/>
    </source>
</evidence>
<dbReference type="Pfam" id="PF08239">
    <property type="entry name" value="SH3_3"/>
    <property type="match status" value="1"/>
</dbReference>
<keyword evidence="3" id="KW-1185">Reference proteome</keyword>
<evidence type="ECO:0000313" key="2">
    <source>
        <dbReference type="EMBL" id="KEP70487.1"/>
    </source>
</evidence>
<accession>A0A074U731</accession>
<feature type="domain" description="SH3b" evidence="1">
    <location>
        <begin position="127"/>
        <end position="191"/>
    </location>
</feature>
<comment type="caution">
    <text evidence="2">The sequence shown here is derived from an EMBL/GenBank/DDBJ whole genome shotgun (WGS) entry which is preliminary data.</text>
</comment>
<organism evidence="2 3">
    <name type="scientific">Thioclava dalianensis</name>
    <dbReference type="NCBI Taxonomy" id="1185766"/>
    <lineage>
        <taxon>Bacteria</taxon>
        <taxon>Pseudomonadati</taxon>
        <taxon>Pseudomonadota</taxon>
        <taxon>Alphaproteobacteria</taxon>
        <taxon>Rhodobacterales</taxon>
        <taxon>Paracoccaceae</taxon>
        <taxon>Thioclava</taxon>
    </lineage>
</organism>
<dbReference type="Gene3D" id="2.30.30.40">
    <property type="entry name" value="SH3 Domains"/>
    <property type="match status" value="1"/>
</dbReference>
<name>A0A074U731_9RHOB</name>
<dbReference type="InterPro" id="IPR003646">
    <property type="entry name" value="SH3-like_bac-type"/>
</dbReference>
<evidence type="ECO:0000313" key="3">
    <source>
        <dbReference type="Proteomes" id="UP000027725"/>
    </source>
</evidence>
<dbReference type="OrthoDB" id="7857759at2"/>
<dbReference type="PROSITE" id="PS51781">
    <property type="entry name" value="SH3B"/>
    <property type="match status" value="1"/>
</dbReference>
<dbReference type="Proteomes" id="UP000027725">
    <property type="component" value="Unassembled WGS sequence"/>
</dbReference>
<dbReference type="eggNOG" id="COG4991">
    <property type="taxonomic scope" value="Bacteria"/>
</dbReference>
<dbReference type="SMART" id="SM00287">
    <property type="entry name" value="SH3b"/>
    <property type="match status" value="1"/>
</dbReference>
<proteinExistence type="predicted"/>